<keyword evidence="1" id="KW-0472">Membrane</keyword>
<evidence type="ECO:0000256" key="1">
    <source>
        <dbReference type="SAM" id="Phobius"/>
    </source>
</evidence>
<gene>
    <name evidence="3" type="ORF">OXX778_LOCUS14734</name>
</gene>
<evidence type="ECO:0000313" key="4">
    <source>
        <dbReference type="Proteomes" id="UP000663879"/>
    </source>
</evidence>
<reference evidence="3" key="1">
    <citation type="submission" date="2021-02" db="EMBL/GenBank/DDBJ databases">
        <authorList>
            <person name="Nowell W R."/>
        </authorList>
    </citation>
    <scope>NUCLEOTIDE SEQUENCE</scope>
    <source>
        <strain evidence="3">Ploen Becks lab</strain>
    </source>
</reference>
<keyword evidence="1" id="KW-1133">Transmembrane helix</keyword>
<protein>
    <recommendedName>
        <fullName evidence="5">EGF-like domain-containing protein</fullName>
    </recommendedName>
</protein>
<accession>A0A814E857</accession>
<keyword evidence="2" id="KW-0732">Signal</keyword>
<organism evidence="3 4">
    <name type="scientific">Brachionus calyciflorus</name>
    <dbReference type="NCBI Taxonomy" id="104777"/>
    <lineage>
        <taxon>Eukaryota</taxon>
        <taxon>Metazoa</taxon>
        <taxon>Spiralia</taxon>
        <taxon>Gnathifera</taxon>
        <taxon>Rotifera</taxon>
        <taxon>Eurotatoria</taxon>
        <taxon>Monogononta</taxon>
        <taxon>Pseudotrocha</taxon>
        <taxon>Ploima</taxon>
        <taxon>Brachionidae</taxon>
        <taxon>Brachionus</taxon>
    </lineage>
</organism>
<name>A0A814E857_9BILA</name>
<dbReference type="EMBL" id="CAJNOC010003091">
    <property type="protein sequence ID" value="CAF0967345.1"/>
    <property type="molecule type" value="Genomic_DNA"/>
</dbReference>
<feature type="chain" id="PRO_5032305126" description="EGF-like domain-containing protein" evidence="2">
    <location>
        <begin position="24"/>
        <end position="201"/>
    </location>
</feature>
<proteinExistence type="predicted"/>
<sequence>MKKMKKLMFVFLLVFLSAKIIYGDNTESPSISCDSSCIHYDLCSRNGTVHLCNCPSNKTFLMSICDKSKLFCDSESSPCKDCREKFSGEHGFGYECECNGEKESFFCEDQKEVLEAIEMVSEWLGKVLGGLAGGVIVGFIVVILIGCGCIGCICFLCIKCCLRKCSDKQSNNYRMTPTNAPIYTRNDPDEKQRFISNNQVV</sequence>
<feature type="signal peptide" evidence="2">
    <location>
        <begin position="1"/>
        <end position="23"/>
    </location>
</feature>
<comment type="caution">
    <text evidence="3">The sequence shown here is derived from an EMBL/GenBank/DDBJ whole genome shotgun (WGS) entry which is preliminary data.</text>
</comment>
<dbReference type="AlphaFoldDB" id="A0A814E857"/>
<dbReference type="Proteomes" id="UP000663879">
    <property type="component" value="Unassembled WGS sequence"/>
</dbReference>
<keyword evidence="1" id="KW-0812">Transmembrane</keyword>
<evidence type="ECO:0008006" key="5">
    <source>
        <dbReference type="Google" id="ProtNLM"/>
    </source>
</evidence>
<keyword evidence="4" id="KW-1185">Reference proteome</keyword>
<evidence type="ECO:0000313" key="3">
    <source>
        <dbReference type="EMBL" id="CAF0967345.1"/>
    </source>
</evidence>
<evidence type="ECO:0000256" key="2">
    <source>
        <dbReference type="SAM" id="SignalP"/>
    </source>
</evidence>
<feature type="transmembrane region" description="Helical" evidence="1">
    <location>
        <begin position="131"/>
        <end position="158"/>
    </location>
</feature>